<comment type="caution">
    <text evidence="1">The sequence shown here is derived from an EMBL/GenBank/DDBJ whole genome shotgun (WGS) entry which is preliminary data.</text>
</comment>
<keyword evidence="2" id="KW-1185">Reference proteome</keyword>
<reference evidence="1 2" key="1">
    <citation type="submission" date="2021-04" db="EMBL/GenBank/DDBJ databases">
        <authorList>
            <person name="Vanwijnsberghe S."/>
        </authorList>
    </citation>
    <scope>NUCLEOTIDE SEQUENCE [LARGE SCALE GENOMIC DNA]</scope>
    <source>
        <strain evidence="1 2">LMG 32171</strain>
    </source>
</reference>
<evidence type="ECO:0000313" key="1">
    <source>
        <dbReference type="EMBL" id="CAG4890442.1"/>
    </source>
</evidence>
<evidence type="ECO:0000313" key="2">
    <source>
        <dbReference type="Proteomes" id="UP000789752"/>
    </source>
</evidence>
<name>A0ABM8TZL7_9BURK</name>
<accession>A0ABM8TZL7</accession>
<organism evidence="1 2">
    <name type="scientific">Paraburkholderia gardini</name>
    <dbReference type="NCBI Taxonomy" id="2823469"/>
    <lineage>
        <taxon>Bacteria</taxon>
        <taxon>Pseudomonadati</taxon>
        <taxon>Pseudomonadota</taxon>
        <taxon>Betaproteobacteria</taxon>
        <taxon>Burkholderiales</taxon>
        <taxon>Burkholderiaceae</taxon>
        <taxon>Paraburkholderia</taxon>
    </lineage>
</organism>
<protein>
    <submittedName>
        <fullName evidence="1">Uncharacterized protein</fullName>
    </submittedName>
</protein>
<dbReference type="EMBL" id="CAJQYY010000004">
    <property type="protein sequence ID" value="CAG4890442.1"/>
    <property type="molecule type" value="Genomic_DNA"/>
</dbReference>
<dbReference type="Proteomes" id="UP000789752">
    <property type="component" value="Unassembled WGS sequence"/>
</dbReference>
<gene>
    <name evidence="1" type="ORF">R54767_00919</name>
</gene>
<proteinExistence type="predicted"/>
<sequence length="43" mass="4640">MRRPGHNVSHPAMFFPLRGVGWGFAASDPSYAIRPMGLLTGIA</sequence>